<keyword evidence="3 9" id="KW-1133">Transmembrane helix</keyword>
<feature type="transmembrane region" description="Helical" evidence="9">
    <location>
        <begin position="82"/>
        <end position="103"/>
    </location>
</feature>
<feature type="transmembrane region" description="Helical" evidence="9">
    <location>
        <begin position="223"/>
        <end position="251"/>
    </location>
</feature>
<evidence type="ECO:0000313" key="11">
    <source>
        <dbReference type="EMBL" id="PVD21031.1"/>
    </source>
</evidence>
<dbReference type="Proteomes" id="UP000245119">
    <property type="component" value="Linkage Group LG12"/>
</dbReference>
<dbReference type="PANTHER" id="PTHR24243">
    <property type="entry name" value="G-PROTEIN COUPLED RECEPTOR"/>
    <property type="match status" value="1"/>
</dbReference>
<feature type="domain" description="G-protein coupled receptors family 1 profile" evidence="10">
    <location>
        <begin position="1"/>
        <end position="283"/>
    </location>
</feature>
<evidence type="ECO:0000256" key="2">
    <source>
        <dbReference type="ARBA" id="ARBA00022692"/>
    </source>
</evidence>
<feature type="transmembrane region" description="Helical" evidence="9">
    <location>
        <begin position="33"/>
        <end position="51"/>
    </location>
</feature>
<proteinExistence type="predicted"/>
<dbReference type="AlphaFoldDB" id="A0A2T7NIM8"/>
<organism evidence="11 12">
    <name type="scientific">Pomacea canaliculata</name>
    <name type="common">Golden apple snail</name>
    <dbReference type="NCBI Taxonomy" id="400727"/>
    <lineage>
        <taxon>Eukaryota</taxon>
        <taxon>Metazoa</taxon>
        <taxon>Spiralia</taxon>
        <taxon>Lophotrochozoa</taxon>
        <taxon>Mollusca</taxon>
        <taxon>Gastropoda</taxon>
        <taxon>Caenogastropoda</taxon>
        <taxon>Architaenioglossa</taxon>
        <taxon>Ampullarioidea</taxon>
        <taxon>Ampullariidae</taxon>
        <taxon>Pomacea</taxon>
    </lineage>
</organism>
<dbReference type="InterPro" id="IPR000276">
    <property type="entry name" value="GPCR_Rhodpsn"/>
</dbReference>
<evidence type="ECO:0000256" key="4">
    <source>
        <dbReference type="ARBA" id="ARBA00023040"/>
    </source>
</evidence>
<feature type="compositionally biased region" description="Low complexity" evidence="8">
    <location>
        <begin position="169"/>
        <end position="188"/>
    </location>
</feature>
<evidence type="ECO:0000256" key="5">
    <source>
        <dbReference type="ARBA" id="ARBA00023136"/>
    </source>
</evidence>
<keyword evidence="2 9" id="KW-0812">Transmembrane</keyword>
<evidence type="ECO:0000259" key="10">
    <source>
        <dbReference type="PROSITE" id="PS50262"/>
    </source>
</evidence>
<evidence type="ECO:0000256" key="7">
    <source>
        <dbReference type="ARBA" id="ARBA00023224"/>
    </source>
</evidence>
<comment type="subcellular location">
    <subcellularLocation>
        <location evidence="1">Membrane</location>
        <topology evidence="1">Multi-pass membrane protein</topology>
    </subcellularLocation>
</comment>
<keyword evidence="5 9" id="KW-0472">Membrane</keyword>
<dbReference type="SUPFAM" id="SSF81321">
    <property type="entry name" value="Family A G protein-coupled receptor-like"/>
    <property type="match status" value="1"/>
</dbReference>
<keyword evidence="4" id="KW-0297">G-protein coupled receptor</keyword>
<accession>A0A2T7NIM8</accession>
<evidence type="ECO:0000313" key="12">
    <source>
        <dbReference type="Proteomes" id="UP000245119"/>
    </source>
</evidence>
<evidence type="ECO:0000256" key="1">
    <source>
        <dbReference type="ARBA" id="ARBA00004141"/>
    </source>
</evidence>
<dbReference type="Pfam" id="PF00001">
    <property type="entry name" value="7tm_1"/>
    <property type="match status" value="1"/>
</dbReference>
<dbReference type="EMBL" id="PZQS01000012">
    <property type="protein sequence ID" value="PVD21031.1"/>
    <property type="molecule type" value="Genomic_DNA"/>
</dbReference>
<dbReference type="GO" id="GO:0016020">
    <property type="term" value="C:membrane"/>
    <property type="evidence" value="ECO:0007669"/>
    <property type="project" value="UniProtKB-SubCell"/>
</dbReference>
<dbReference type="OrthoDB" id="6092455at2759"/>
<dbReference type="GO" id="GO:0004930">
    <property type="term" value="F:G protein-coupled receptor activity"/>
    <property type="evidence" value="ECO:0007669"/>
    <property type="project" value="UniProtKB-KW"/>
</dbReference>
<keyword evidence="7" id="KW-0807">Transducer</keyword>
<feature type="region of interest" description="Disordered" evidence="8">
    <location>
        <begin position="122"/>
        <end position="205"/>
    </location>
</feature>
<evidence type="ECO:0000256" key="9">
    <source>
        <dbReference type="SAM" id="Phobius"/>
    </source>
</evidence>
<dbReference type="PROSITE" id="PS50262">
    <property type="entry name" value="G_PROTEIN_RECEP_F1_2"/>
    <property type="match status" value="1"/>
</dbReference>
<dbReference type="InterPro" id="IPR017452">
    <property type="entry name" value="GPCR_Rhodpsn_7TM"/>
</dbReference>
<name>A0A2T7NIM8_POMCA</name>
<evidence type="ECO:0000256" key="3">
    <source>
        <dbReference type="ARBA" id="ARBA00022989"/>
    </source>
</evidence>
<dbReference type="PANTHER" id="PTHR24243:SF208">
    <property type="entry name" value="PYROKININ-1 RECEPTOR"/>
    <property type="match status" value="1"/>
</dbReference>
<keyword evidence="6" id="KW-0675">Receptor</keyword>
<feature type="compositionally biased region" description="Polar residues" evidence="8">
    <location>
        <begin position="149"/>
        <end position="168"/>
    </location>
</feature>
<dbReference type="PRINTS" id="PR00237">
    <property type="entry name" value="GPCRRHODOPSN"/>
</dbReference>
<evidence type="ECO:0000256" key="6">
    <source>
        <dbReference type="ARBA" id="ARBA00023170"/>
    </source>
</evidence>
<feature type="compositionally biased region" description="Basic residues" evidence="8">
    <location>
        <begin position="127"/>
        <end position="137"/>
    </location>
</feature>
<evidence type="ECO:0000256" key="8">
    <source>
        <dbReference type="SAM" id="MobiDB-lite"/>
    </source>
</evidence>
<keyword evidence="12" id="KW-1185">Reference proteome</keyword>
<sequence>MAAGLTLTCVAFSRYFKIVNPLHCYSAGQARSLVIVTITVALSVVWPQLVLSGTRTVPTRVLGVLGQACDVSDGAAGTVYPLIFHSVLLAVFFLCFSIMIVFYSRILCVVWKRSRTQIGEHVPNARHGAHGRRRRGSSFRTSGGPAQISRRQSSELNNCSGGNAAQSPISRGRGSDSSLSSSQTSISTIYRPTRQTHQGGRRKSLYRRKRQVSLSSLGRTTRMLGLVTAMALLSYVPFLTVQVVALTGVGFQTDAMTSYSEQLAFQFCLKSHFLSSAANPLIYSILSPNFRKESMVALKCLLSWVIRPGP</sequence>
<dbReference type="Gene3D" id="1.20.1070.10">
    <property type="entry name" value="Rhodopsin 7-helix transmembrane proteins"/>
    <property type="match status" value="1"/>
</dbReference>
<comment type="caution">
    <text evidence="11">The sequence shown here is derived from an EMBL/GenBank/DDBJ whole genome shotgun (WGS) entry which is preliminary data.</text>
</comment>
<reference evidence="11 12" key="1">
    <citation type="submission" date="2018-04" db="EMBL/GenBank/DDBJ databases">
        <title>The genome of golden apple snail Pomacea canaliculata provides insight into stress tolerance and invasive adaptation.</title>
        <authorList>
            <person name="Liu C."/>
            <person name="Liu B."/>
            <person name="Ren Y."/>
            <person name="Zhang Y."/>
            <person name="Wang H."/>
            <person name="Li S."/>
            <person name="Jiang F."/>
            <person name="Yin L."/>
            <person name="Zhang G."/>
            <person name="Qian W."/>
            <person name="Fan W."/>
        </authorList>
    </citation>
    <scope>NUCLEOTIDE SEQUENCE [LARGE SCALE GENOMIC DNA]</scope>
    <source>
        <strain evidence="11">SZHN2017</strain>
        <tissue evidence="11">Muscle</tissue>
    </source>
</reference>
<protein>
    <recommendedName>
        <fullName evidence="10">G-protein coupled receptors family 1 profile domain-containing protein</fullName>
    </recommendedName>
</protein>
<gene>
    <name evidence="11" type="ORF">C0Q70_19197</name>
</gene>